<dbReference type="HAMAP" id="MF_00659">
    <property type="entry name" value="UPF0250"/>
    <property type="match status" value="1"/>
</dbReference>
<proteinExistence type="inferred from homology"/>
<evidence type="ECO:0000313" key="3">
    <source>
        <dbReference type="EMBL" id="AUR52759.1"/>
    </source>
</evidence>
<accession>A0A2I7N8H6</accession>
<evidence type="ECO:0000256" key="2">
    <source>
        <dbReference type="HAMAP-Rule" id="MF_00659"/>
    </source>
</evidence>
<comment type="similarity">
    <text evidence="1 2">Belongs to the UPF0250 family.</text>
</comment>
<dbReference type="PANTHER" id="PTHR38036:SF1">
    <property type="entry name" value="UPF0250 PROTEIN YBED"/>
    <property type="match status" value="1"/>
</dbReference>
<name>A0A2I7N8H6_9NEIS</name>
<organism evidence="3 4">
    <name type="scientific">Aquella oligotrophica</name>
    <dbReference type="NCBI Taxonomy" id="2067065"/>
    <lineage>
        <taxon>Bacteria</taxon>
        <taxon>Pseudomonadati</taxon>
        <taxon>Pseudomonadota</taxon>
        <taxon>Betaproteobacteria</taxon>
        <taxon>Neisseriales</taxon>
        <taxon>Neisseriaceae</taxon>
        <taxon>Aquella</taxon>
    </lineage>
</organism>
<dbReference type="Pfam" id="PF04359">
    <property type="entry name" value="DUF493"/>
    <property type="match status" value="1"/>
</dbReference>
<dbReference type="PANTHER" id="PTHR38036">
    <property type="entry name" value="UPF0250 PROTEIN YBED"/>
    <property type="match status" value="1"/>
</dbReference>
<dbReference type="EMBL" id="CP024847">
    <property type="protein sequence ID" value="AUR52759.1"/>
    <property type="molecule type" value="Genomic_DNA"/>
</dbReference>
<dbReference type="OrthoDB" id="9793424at2"/>
<evidence type="ECO:0000313" key="4">
    <source>
        <dbReference type="Proteomes" id="UP000236655"/>
    </source>
</evidence>
<keyword evidence="4" id="KW-1185">Reference proteome</keyword>
<dbReference type="SUPFAM" id="SSF117991">
    <property type="entry name" value="YbeD/HP0495-like"/>
    <property type="match status" value="1"/>
</dbReference>
<evidence type="ECO:0000256" key="1">
    <source>
        <dbReference type="ARBA" id="ARBA00008460"/>
    </source>
</evidence>
<dbReference type="InterPro" id="IPR027471">
    <property type="entry name" value="YbeD-like_sf"/>
</dbReference>
<protein>
    <recommendedName>
        <fullName evidence="2">UPF0250 protein CUN60_10795</fullName>
    </recommendedName>
</protein>
<dbReference type="AlphaFoldDB" id="A0A2I7N8H6"/>
<dbReference type="InterPro" id="IPR007454">
    <property type="entry name" value="UPF0250_YbeD-like"/>
</dbReference>
<dbReference type="RefSeq" id="WP_102952047.1">
    <property type="nucleotide sequence ID" value="NZ_CP024847.1"/>
</dbReference>
<dbReference type="Proteomes" id="UP000236655">
    <property type="component" value="Chromosome"/>
</dbReference>
<dbReference type="GO" id="GO:0005829">
    <property type="term" value="C:cytosol"/>
    <property type="evidence" value="ECO:0007669"/>
    <property type="project" value="TreeGrafter"/>
</dbReference>
<gene>
    <name evidence="3" type="ORF">CUN60_10795</name>
</gene>
<reference evidence="4" key="1">
    <citation type="submission" date="2017-11" db="EMBL/GenBank/DDBJ databases">
        <authorList>
            <person name="Chan K.G."/>
            <person name="Lee L.S."/>
        </authorList>
    </citation>
    <scope>NUCLEOTIDE SEQUENCE [LARGE SCALE GENOMIC DNA]</scope>
    <source>
        <strain evidence="4">DSM 100970</strain>
    </source>
</reference>
<sequence length="92" mass="10306">MSENSKMEELLQFPCSFAIKIMGFNHPELIAEVSAIIIKHTEGFNHEKDLQYKLSRAGNYLSITANINATSKAQLDSIYLALNSHPLVKITL</sequence>
<dbReference type="KEGG" id="nba:CUN60_10795"/>
<dbReference type="Gene3D" id="3.30.70.260">
    <property type="match status" value="1"/>
</dbReference>